<keyword evidence="2" id="KW-1133">Transmembrane helix</keyword>
<dbReference type="PANTHER" id="PTHR38043">
    <property type="entry name" value="PROTEIN HEMX"/>
    <property type="match status" value="1"/>
</dbReference>
<sequence>MSESEVDNDVIESEVDTEVKPEHVQPVTIKKSCFLSFIALVLSIPALALSAYMFYQQYYVIKPKASDEPWQIPLAKLEKSTTEKFTQVADTVAQLQQTNTHIQQQLTTIEKIAATIKPISDTINATQPINQPMDKFDDSKIKQQIIQLESRLTLQDKQLDELQVQLTNSNKQYQQELQQIRSDVTSKQTIKPVVDNNYEYYIAESLLQAAYIQLNIKGNVAVAVDLLTQTRKQLQQLPEAQYNNFGLEIENLINEITKLKSPQLSALSRQIDQLAATTTKLSFTANNIAKQIPQQDSAWYDKLIVIRKIDDSQAPRLTIAEQQSIMTRLTSHYEMLKIALISNDQTLWISELATIDSLLDQHFSHNSASIRAELATLTTLDINPNFPDLAVYLQKFKNLSADNSN</sequence>
<dbReference type="EMBL" id="UOEW01000067">
    <property type="protein sequence ID" value="VAW34237.1"/>
    <property type="molecule type" value="Genomic_DNA"/>
</dbReference>
<organism evidence="3">
    <name type="scientific">hydrothermal vent metagenome</name>
    <dbReference type="NCBI Taxonomy" id="652676"/>
    <lineage>
        <taxon>unclassified sequences</taxon>
        <taxon>metagenomes</taxon>
        <taxon>ecological metagenomes</taxon>
    </lineage>
</organism>
<protein>
    <submittedName>
        <fullName evidence="3">Uncharacterized protein</fullName>
    </submittedName>
</protein>
<evidence type="ECO:0000313" key="3">
    <source>
        <dbReference type="EMBL" id="VAW34237.1"/>
    </source>
</evidence>
<dbReference type="PANTHER" id="PTHR38043:SF1">
    <property type="entry name" value="PROTEIN HEMX"/>
    <property type="match status" value="1"/>
</dbReference>
<proteinExistence type="predicted"/>
<dbReference type="InterPro" id="IPR007470">
    <property type="entry name" value="HemX"/>
</dbReference>
<evidence type="ECO:0000256" key="2">
    <source>
        <dbReference type="SAM" id="Phobius"/>
    </source>
</evidence>
<keyword evidence="2" id="KW-0472">Membrane</keyword>
<feature type="transmembrane region" description="Helical" evidence="2">
    <location>
        <begin position="34"/>
        <end position="55"/>
    </location>
</feature>
<name>A0A3B0V836_9ZZZZ</name>
<keyword evidence="1" id="KW-0175">Coiled coil</keyword>
<dbReference type="AlphaFoldDB" id="A0A3B0V836"/>
<gene>
    <name evidence="3" type="ORF">MNBD_GAMMA01-842</name>
</gene>
<feature type="coiled-coil region" evidence="1">
    <location>
        <begin position="145"/>
        <end position="183"/>
    </location>
</feature>
<evidence type="ECO:0000256" key="1">
    <source>
        <dbReference type="SAM" id="Coils"/>
    </source>
</evidence>
<accession>A0A3B0V836</accession>
<reference evidence="3" key="1">
    <citation type="submission" date="2018-06" db="EMBL/GenBank/DDBJ databases">
        <authorList>
            <person name="Zhirakovskaya E."/>
        </authorList>
    </citation>
    <scope>NUCLEOTIDE SEQUENCE</scope>
</reference>
<keyword evidence="2" id="KW-0812">Transmembrane</keyword>